<dbReference type="GO" id="GO:0022857">
    <property type="term" value="F:transmembrane transporter activity"/>
    <property type="evidence" value="ECO:0007669"/>
    <property type="project" value="InterPro"/>
</dbReference>
<evidence type="ECO:0000256" key="5">
    <source>
        <dbReference type="ARBA" id="ARBA00023136"/>
    </source>
</evidence>
<feature type="transmembrane region" description="Helical" evidence="8">
    <location>
        <begin position="180"/>
        <end position="203"/>
    </location>
</feature>
<dbReference type="GO" id="GO:0016491">
    <property type="term" value="F:oxidoreductase activity"/>
    <property type="evidence" value="ECO:0007669"/>
    <property type="project" value="UniProtKB-KW"/>
</dbReference>
<feature type="transmembrane region" description="Helical" evidence="8">
    <location>
        <begin position="396"/>
        <end position="415"/>
    </location>
</feature>
<dbReference type="Pfam" id="PF07690">
    <property type="entry name" value="MFS_1"/>
    <property type="match status" value="1"/>
</dbReference>
<feature type="domain" description="Major facilitator superfamily (MFS) profile" evidence="9">
    <location>
        <begin position="58"/>
        <end position="509"/>
    </location>
</feature>
<comment type="caution">
    <text evidence="10">The sequence shown here is derived from an EMBL/GenBank/DDBJ whole genome shotgun (WGS) entry which is preliminary data.</text>
</comment>
<dbReference type="InterPro" id="IPR042098">
    <property type="entry name" value="TauD-like_sf"/>
</dbReference>
<dbReference type="PROSITE" id="PS50850">
    <property type="entry name" value="MFS"/>
    <property type="match status" value="1"/>
</dbReference>
<dbReference type="InterPro" id="IPR011990">
    <property type="entry name" value="TPR-like_helical_dom_sf"/>
</dbReference>
<dbReference type="Pfam" id="PF02668">
    <property type="entry name" value="TauD"/>
    <property type="match status" value="1"/>
</dbReference>
<dbReference type="SUPFAM" id="SSF81901">
    <property type="entry name" value="HCP-like"/>
    <property type="match status" value="1"/>
</dbReference>
<dbReference type="SUPFAM" id="SSF51197">
    <property type="entry name" value="Clavaminate synthase-like"/>
    <property type="match status" value="1"/>
</dbReference>
<keyword evidence="11" id="KW-1185">Reference proteome</keyword>
<dbReference type="PROSITE" id="PS50005">
    <property type="entry name" value="TPR"/>
    <property type="match status" value="1"/>
</dbReference>
<evidence type="ECO:0000256" key="3">
    <source>
        <dbReference type="ARBA" id="ARBA00022989"/>
    </source>
</evidence>
<keyword evidence="2 8" id="KW-0812">Transmembrane</keyword>
<feature type="transmembrane region" description="Helical" evidence="8">
    <location>
        <begin position="153"/>
        <end position="173"/>
    </location>
</feature>
<dbReference type="Gene3D" id="3.60.130.10">
    <property type="entry name" value="Clavaminate synthase-like"/>
    <property type="match status" value="1"/>
</dbReference>
<accession>A0A4T0FC81</accession>
<dbReference type="SMART" id="SM00028">
    <property type="entry name" value="TPR"/>
    <property type="match status" value="3"/>
</dbReference>
<gene>
    <name evidence="10" type="ORF">E3P99_03916</name>
</gene>
<dbReference type="EMBL" id="SPNW01000101">
    <property type="protein sequence ID" value="TIA85702.1"/>
    <property type="molecule type" value="Genomic_DNA"/>
</dbReference>
<feature type="transmembrane region" description="Helical" evidence="8">
    <location>
        <begin position="96"/>
        <end position="115"/>
    </location>
</feature>
<dbReference type="InterPro" id="IPR036259">
    <property type="entry name" value="MFS_trans_sf"/>
</dbReference>
<feature type="transmembrane region" description="Helical" evidence="8">
    <location>
        <begin position="485"/>
        <end position="504"/>
    </location>
</feature>
<dbReference type="PANTHER" id="PTHR23502:SF3">
    <property type="entry name" value="MAJOR FACILITATOR SUPERFAMILY (MFS) PROFILE DOMAIN-CONTAINING PROTEIN-RELATED"/>
    <property type="match status" value="1"/>
</dbReference>
<evidence type="ECO:0000313" key="11">
    <source>
        <dbReference type="Proteomes" id="UP000310189"/>
    </source>
</evidence>
<dbReference type="InterPro" id="IPR011701">
    <property type="entry name" value="MFS"/>
</dbReference>
<evidence type="ECO:0000259" key="9">
    <source>
        <dbReference type="PROSITE" id="PS50850"/>
    </source>
</evidence>
<dbReference type="OrthoDB" id="406634at2759"/>
<keyword evidence="3 8" id="KW-1133">Transmembrane helix</keyword>
<name>A0A4T0FC81_9BASI</name>
<dbReference type="PANTHER" id="PTHR23502">
    <property type="entry name" value="MAJOR FACILITATOR SUPERFAMILY"/>
    <property type="match status" value="1"/>
</dbReference>
<dbReference type="Gene3D" id="1.25.40.10">
    <property type="entry name" value="Tetratricopeptide repeat domain"/>
    <property type="match status" value="1"/>
</dbReference>
<dbReference type="SUPFAM" id="SSF103473">
    <property type="entry name" value="MFS general substrate transporter"/>
    <property type="match status" value="1"/>
</dbReference>
<feature type="transmembrane region" description="Helical" evidence="8">
    <location>
        <begin position="327"/>
        <end position="348"/>
    </location>
</feature>
<feature type="transmembrane region" description="Helical" evidence="8">
    <location>
        <begin position="122"/>
        <end position="141"/>
    </location>
</feature>
<feature type="transmembrane region" description="Helical" evidence="8">
    <location>
        <begin position="368"/>
        <end position="390"/>
    </location>
</feature>
<dbReference type="InterPro" id="IPR019734">
    <property type="entry name" value="TPR_rpt"/>
</dbReference>
<dbReference type="InterPro" id="IPR020846">
    <property type="entry name" value="MFS_dom"/>
</dbReference>
<evidence type="ECO:0000256" key="2">
    <source>
        <dbReference type="ARBA" id="ARBA00022692"/>
    </source>
</evidence>
<sequence length="1231" mass="139655">MPDVYPAEDVKPHVEDSSQNSDQLYFEKKTADGKVELTEDAAPQALGFSFSPTKKWFILIIISIVQISMNFNASIYANAVDGMSEEFEISAQAARVGQAIFLIAYGFGCELWAPWSEELGRWYVLQASLFLVNIFAIMAAVSPNIGCMLAARFLGGLSSAGGSVTLGLVADLYDVNNHAYALAAVVFSSTVGSIVGAIVGGFIKSFSTWRWIFWIQVIFGFAAQALHLLVPETRSTVMLDKEAKRRRKEAAKEGRELNIWGPGELHPYRFDMKKTVAIWLRPFYMLIQEPIVLSCSALSFSDMLIFIKLESYGLVLSQWGFQPWASGLGFVAIFIGYIIGWVSFIPSFRSQDKRRKNDPQSVTPEDRLWWLLWTAPLLPIGLFMFSWTALGPDYSVHWIGPMISAAVVAIANYNIYLATVSGSRSVYTIAKLPRSITWWLRTVNTQHLRLGGNGFARDVLAGISAMFADPFYHHFSTYTLEIPTTILACIAVVLVVPVMLLYFYGPAVRKHSKFAEKLAEGRETTAIKSQMTFIKRLIQITETGVKLDGKHISWPLIRDADLGGLHPSTTQKTWATTDVPVDTKPVDARYDEQAGTLNVKWRELQGFPSTSKYPLNALSDAFSSSPWRTFPPHIPAARPWSVEEFGEHSQEFDLAELHKSPSLLLKALTQLHERGLIFIKRVPTDDKSDAGCGLRKMIESLFGELRNTFYGQTWNVRALGGQSRNVAYTGLDLKYHMDLLYFESPPRFQFLHSLKALSKEKSPQGHSLFLDAYKAAEHLTERSRQLLQSVPIVYEYHNDNHHYLHSHPVLRQFGDRLHSVNYSPPFQSPHQPFIADLEPDMQVEYLNALREWNGLLDRKDLNLETRLSEGDCVVFDNRRVLHARRAFDEQGDQGEIVRWLKGAYVDGDALWDRWRVQARLVASEAFMLRNAANTLPEVVTVSLAMFSLPPSFLKSMSSAVQTLTEYRKQGVRRSQETYTLSKQIYGTRHERAFGEEKWAFYEQFAIAALDVGDSNQAEELLLRLAEKFPLSPRVSAVEGMLLESKREFGLAERLYTSLLEEDPTNIAIQKRMIVLTKLLYPKDPSKALNRLTAYLDTFYSDPEAWMELADMYTAQQSYQRALFAIEECLLMQPINPFYVLKYAETQYTTGDIHEAYKSYLRVVELQDSFARAWLGLKMCCRRLLQYPTNEQPEHLARVDVLATQKSLDVYTSSSSHKVDDDSRRAVLKFVE</sequence>
<feature type="transmembrane region" description="Helical" evidence="8">
    <location>
        <begin position="56"/>
        <end position="76"/>
    </location>
</feature>
<evidence type="ECO:0000256" key="6">
    <source>
        <dbReference type="PROSITE-ProRule" id="PRU00339"/>
    </source>
</evidence>
<protein>
    <recommendedName>
        <fullName evidence="9">Major facilitator superfamily (MFS) profile domain-containing protein</fullName>
    </recommendedName>
</protein>
<dbReference type="Proteomes" id="UP000310189">
    <property type="component" value="Unassembled WGS sequence"/>
</dbReference>
<dbReference type="GO" id="GO:0005886">
    <property type="term" value="C:plasma membrane"/>
    <property type="evidence" value="ECO:0007669"/>
    <property type="project" value="TreeGrafter"/>
</dbReference>
<evidence type="ECO:0000256" key="7">
    <source>
        <dbReference type="SAM" id="MobiDB-lite"/>
    </source>
</evidence>
<proteinExistence type="predicted"/>
<dbReference type="InterPro" id="IPR055217">
    <property type="entry name" value="TPR_EMC2"/>
</dbReference>
<reference evidence="10 11" key="1">
    <citation type="submission" date="2019-03" db="EMBL/GenBank/DDBJ databases">
        <title>Sequencing 23 genomes of Wallemia ichthyophaga.</title>
        <authorList>
            <person name="Gostincar C."/>
        </authorList>
    </citation>
    <scope>NUCLEOTIDE SEQUENCE [LARGE SCALE GENOMIC DNA]</scope>
    <source>
        <strain evidence="10 11">EXF-5753</strain>
    </source>
</reference>
<dbReference type="Pfam" id="PF22890">
    <property type="entry name" value="TPR_EMC2"/>
    <property type="match status" value="1"/>
</dbReference>
<evidence type="ECO:0000313" key="10">
    <source>
        <dbReference type="EMBL" id="TIA85702.1"/>
    </source>
</evidence>
<dbReference type="AlphaFoldDB" id="A0A4T0FC81"/>
<keyword evidence="5 8" id="KW-0472">Membrane</keyword>
<evidence type="ECO:0000256" key="1">
    <source>
        <dbReference type="ARBA" id="ARBA00004141"/>
    </source>
</evidence>
<evidence type="ECO:0000256" key="4">
    <source>
        <dbReference type="ARBA" id="ARBA00023002"/>
    </source>
</evidence>
<feature type="transmembrane region" description="Helical" evidence="8">
    <location>
        <begin position="209"/>
        <end position="230"/>
    </location>
</feature>
<dbReference type="Gene3D" id="1.20.1250.20">
    <property type="entry name" value="MFS general substrate transporter like domains"/>
    <property type="match status" value="1"/>
</dbReference>
<keyword evidence="4" id="KW-0560">Oxidoreductase</keyword>
<feature type="region of interest" description="Disordered" evidence="7">
    <location>
        <begin position="1"/>
        <end position="20"/>
    </location>
</feature>
<organism evidence="10 11">
    <name type="scientific">Wallemia hederae</name>
    <dbReference type="NCBI Taxonomy" id="1540922"/>
    <lineage>
        <taxon>Eukaryota</taxon>
        <taxon>Fungi</taxon>
        <taxon>Dikarya</taxon>
        <taxon>Basidiomycota</taxon>
        <taxon>Wallemiomycotina</taxon>
        <taxon>Wallemiomycetes</taxon>
        <taxon>Wallemiales</taxon>
        <taxon>Wallemiaceae</taxon>
        <taxon>Wallemia</taxon>
    </lineage>
</organism>
<keyword evidence="6" id="KW-0802">TPR repeat</keyword>
<evidence type="ECO:0000256" key="8">
    <source>
        <dbReference type="SAM" id="Phobius"/>
    </source>
</evidence>
<comment type="subcellular location">
    <subcellularLocation>
        <location evidence="1">Membrane</location>
        <topology evidence="1">Multi-pass membrane protein</topology>
    </subcellularLocation>
</comment>
<dbReference type="InterPro" id="IPR003819">
    <property type="entry name" value="TauD/TfdA-like"/>
</dbReference>
<feature type="repeat" description="TPR" evidence="6">
    <location>
        <begin position="1102"/>
        <end position="1135"/>
    </location>
</feature>